<keyword evidence="3" id="KW-1185">Reference proteome</keyword>
<feature type="compositionally biased region" description="Low complexity" evidence="1">
    <location>
        <begin position="181"/>
        <end position="196"/>
    </location>
</feature>
<gene>
    <name evidence="2" type="ORF">CVT26_000078</name>
</gene>
<dbReference type="EMBL" id="NHYE01004179">
    <property type="protein sequence ID" value="PPQ85938.1"/>
    <property type="molecule type" value="Genomic_DNA"/>
</dbReference>
<feature type="non-terminal residue" evidence="2">
    <location>
        <position position="251"/>
    </location>
</feature>
<protein>
    <submittedName>
        <fullName evidence="2">Uncharacterized protein</fullName>
    </submittedName>
</protein>
<feature type="region of interest" description="Disordered" evidence="1">
    <location>
        <begin position="181"/>
        <end position="251"/>
    </location>
</feature>
<name>A0A409X560_9AGAR</name>
<comment type="caution">
    <text evidence="2">The sequence shown here is derived from an EMBL/GenBank/DDBJ whole genome shotgun (WGS) entry which is preliminary data.</text>
</comment>
<evidence type="ECO:0000313" key="3">
    <source>
        <dbReference type="Proteomes" id="UP000284706"/>
    </source>
</evidence>
<evidence type="ECO:0000256" key="1">
    <source>
        <dbReference type="SAM" id="MobiDB-lite"/>
    </source>
</evidence>
<proteinExistence type="predicted"/>
<dbReference type="InParanoid" id="A0A409X560"/>
<reference evidence="2 3" key="1">
    <citation type="journal article" date="2018" name="Evol. Lett.">
        <title>Horizontal gene cluster transfer increased hallucinogenic mushroom diversity.</title>
        <authorList>
            <person name="Reynolds H.T."/>
            <person name="Vijayakumar V."/>
            <person name="Gluck-Thaler E."/>
            <person name="Korotkin H.B."/>
            <person name="Matheny P.B."/>
            <person name="Slot J.C."/>
        </authorList>
    </citation>
    <scope>NUCLEOTIDE SEQUENCE [LARGE SCALE GENOMIC DNA]</scope>
    <source>
        <strain evidence="2 3">SRW20</strain>
    </source>
</reference>
<evidence type="ECO:0000313" key="2">
    <source>
        <dbReference type="EMBL" id="PPQ85938.1"/>
    </source>
</evidence>
<sequence length="251" mass="27289">MALELEIPQPLWLQPLKCSPIPSTIPSTLRVSDSSSFHNQSTKCLVFSLQLPLAAPLVLGLRAFVVTLPRGFDASRDDQRMPHEPARMWRWDHPDDLICPGDPNSAWFLVHADGLFLPKTKREIQDYDFSVFGHVEIAYHRNWDRAVGSYSVHYHARRRRLELAPLDFDLDFLPSPAFDAQFSPASPSDPGSASPPVLSDTEEPASGAIPVVDAQPSPASPSDRGTASPPVLSGAVDPAAGPSLPSPSSPS</sequence>
<organism evidence="2 3">
    <name type="scientific">Gymnopilus dilepis</name>
    <dbReference type="NCBI Taxonomy" id="231916"/>
    <lineage>
        <taxon>Eukaryota</taxon>
        <taxon>Fungi</taxon>
        <taxon>Dikarya</taxon>
        <taxon>Basidiomycota</taxon>
        <taxon>Agaricomycotina</taxon>
        <taxon>Agaricomycetes</taxon>
        <taxon>Agaricomycetidae</taxon>
        <taxon>Agaricales</taxon>
        <taxon>Agaricineae</taxon>
        <taxon>Hymenogastraceae</taxon>
        <taxon>Gymnopilus</taxon>
    </lineage>
</organism>
<dbReference type="AlphaFoldDB" id="A0A409X560"/>
<accession>A0A409X560</accession>
<dbReference type="Proteomes" id="UP000284706">
    <property type="component" value="Unassembled WGS sequence"/>
</dbReference>